<protein>
    <submittedName>
        <fullName evidence="2">Uncharacterized protein</fullName>
    </submittedName>
</protein>
<comment type="caution">
    <text evidence="2">The sequence shown here is derived from an EMBL/GenBank/DDBJ whole genome shotgun (WGS) entry which is preliminary data.</text>
</comment>
<keyword evidence="3" id="KW-1185">Reference proteome</keyword>
<feature type="region of interest" description="Disordered" evidence="1">
    <location>
        <begin position="1"/>
        <end position="35"/>
    </location>
</feature>
<sequence length="66" mass="7121">MRIRSRSESPLTLSSHSLHLSVKHSHDSSTPNRSAVGAQICPSDVTLGIYLLQLCGALQSTNRSAF</sequence>
<name>A0AAN8APZ9_ELEMC</name>
<dbReference type="Proteomes" id="UP001346869">
    <property type="component" value="Unassembled WGS sequence"/>
</dbReference>
<dbReference type="AlphaFoldDB" id="A0AAN8APZ9"/>
<feature type="compositionally biased region" description="Low complexity" evidence="1">
    <location>
        <begin position="8"/>
        <end position="20"/>
    </location>
</feature>
<dbReference type="EMBL" id="JAUZQC010000010">
    <property type="protein sequence ID" value="KAK5864314.1"/>
    <property type="molecule type" value="Genomic_DNA"/>
</dbReference>
<evidence type="ECO:0000313" key="3">
    <source>
        <dbReference type="Proteomes" id="UP001346869"/>
    </source>
</evidence>
<evidence type="ECO:0000256" key="1">
    <source>
        <dbReference type="SAM" id="MobiDB-lite"/>
    </source>
</evidence>
<reference evidence="2 3" key="1">
    <citation type="journal article" date="2023" name="Genes (Basel)">
        <title>Chromosome-Level Genome Assembly and Circadian Gene Repertoire of the Patagonia Blennie Eleginops maclovinus-The Closest Ancestral Proxy of Antarctic Cryonotothenioids.</title>
        <authorList>
            <person name="Cheng C.C."/>
            <person name="Rivera-Colon A.G."/>
            <person name="Minhas B.F."/>
            <person name="Wilson L."/>
            <person name="Rayamajhi N."/>
            <person name="Vargas-Chacoff L."/>
            <person name="Catchen J.M."/>
        </authorList>
    </citation>
    <scope>NUCLEOTIDE SEQUENCE [LARGE SCALE GENOMIC DNA]</scope>
    <source>
        <strain evidence="2">JMC-PN-2008</strain>
    </source>
</reference>
<organism evidence="2 3">
    <name type="scientific">Eleginops maclovinus</name>
    <name type="common">Patagonian blennie</name>
    <name type="synonym">Eleginus maclovinus</name>
    <dbReference type="NCBI Taxonomy" id="56733"/>
    <lineage>
        <taxon>Eukaryota</taxon>
        <taxon>Metazoa</taxon>
        <taxon>Chordata</taxon>
        <taxon>Craniata</taxon>
        <taxon>Vertebrata</taxon>
        <taxon>Euteleostomi</taxon>
        <taxon>Actinopterygii</taxon>
        <taxon>Neopterygii</taxon>
        <taxon>Teleostei</taxon>
        <taxon>Neoteleostei</taxon>
        <taxon>Acanthomorphata</taxon>
        <taxon>Eupercaria</taxon>
        <taxon>Perciformes</taxon>
        <taxon>Notothenioidei</taxon>
        <taxon>Eleginopidae</taxon>
        <taxon>Eleginops</taxon>
    </lineage>
</organism>
<accession>A0AAN8APZ9</accession>
<evidence type="ECO:0000313" key="2">
    <source>
        <dbReference type="EMBL" id="KAK5864314.1"/>
    </source>
</evidence>
<proteinExistence type="predicted"/>
<gene>
    <name evidence="2" type="ORF">PBY51_015566</name>
</gene>
<reference evidence="2 3" key="2">
    <citation type="journal article" date="2023" name="Mol. Biol. Evol.">
        <title>Genomics of Secondarily Temperate Adaptation in the Only Non-Antarctic Icefish.</title>
        <authorList>
            <person name="Rivera-Colon A.G."/>
            <person name="Rayamajhi N."/>
            <person name="Minhas B.F."/>
            <person name="Madrigal G."/>
            <person name="Bilyk K.T."/>
            <person name="Yoon V."/>
            <person name="Hune M."/>
            <person name="Gregory S."/>
            <person name="Cheng C.H.C."/>
            <person name="Catchen J.M."/>
        </authorList>
    </citation>
    <scope>NUCLEOTIDE SEQUENCE [LARGE SCALE GENOMIC DNA]</scope>
    <source>
        <strain evidence="2">JMC-PN-2008</strain>
    </source>
</reference>